<evidence type="ECO:0000313" key="3">
    <source>
        <dbReference type="Proteomes" id="UP001597110"/>
    </source>
</evidence>
<reference evidence="3" key="1">
    <citation type="journal article" date="2019" name="Int. J. Syst. Evol. Microbiol.">
        <title>The Global Catalogue of Microorganisms (GCM) 10K type strain sequencing project: providing services to taxonomists for standard genome sequencing and annotation.</title>
        <authorList>
            <consortium name="The Broad Institute Genomics Platform"/>
            <consortium name="The Broad Institute Genome Sequencing Center for Infectious Disease"/>
            <person name="Wu L."/>
            <person name="Ma J."/>
        </authorList>
    </citation>
    <scope>NUCLEOTIDE SEQUENCE [LARGE SCALE GENOMIC DNA]</scope>
    <source>
        <strain evidence="3">CCUG 55585</strain>
    </source>
</reference>
<feature type="transmembrane region" description="Helical" evidence="1">
    <location>
        <begin position="118"/>
        <end position="137"/>
    </location>
</feature>
<comment type="caution">
    <text evidence="2">The sequence shown here is derived from an EMBL/GenBank/DDBJ whole genome shotgun (WGS) entry which is preliminary data.</text>
</comment>
<feature type="transmembrane region" description="Helical" evidence="1">
    <location>
        <begin position="144"/>
        <end position="160"/>
    </location>
</feature>
<evidence type="ECO:0000313" key="2">
    <source>
        <dbReference type="EMBL" id="MFD0726796.1"/>
    </source>
</evidence>
<keyword evidence="1" id="KW-1133">Transmembrane helix</keyword>
<gene>
    <name evidence="2" type="ORF">ACFQ0E_14445</name>
</gene>
<dbReference type="EMBL" id="JBHTIF010000003">
    <property type="protein sequence ID" value="MFD0726796.1"/>
    <property type="molecule type" value="Genomic_DNA"/>
</dbReference>
<dbReference type="Proteomes" id="UP001597110">
    <property type="component" value="Unassembled WGS sequence"/>
</dbReference>
<dbReference type="RefSeq" id="WP_386824982.1">
    <property type="nucleotide sequence ID" value="NZ_JBHTIF010000003.1"/>
</dbReference>
<name>A0ABW2YFJ9_9GAMM</name>
<keyword evidence="1" id="KW-0472">Membrane</keyword>
<feature type="transmembrane region" description="Helical" evidence="1">
    <location>
        <begin position="48"/>
        <end position="68"/>
    </location>
</feature>
<accession>A0ABW2YFJ9</accession>
<proteinExistence type="predicted"/>
<feature type="transmembrane region" description="Helical" evidence="1">
    <location>
        <begin position="166"/>
        <end position="185"/>
    </location>
</feature>
<organism evidence="2 3">
    <name type="scientific">Lysobacter brunescens</name>
    <dbReference type="NCBI Taxonomy" id="262323"/>
    <lineage>
        <taxon>Bacteria</taxon>
        <taxon>Pseudomonadati</taxon>
        <taxon>Pseudomonadota</taxon>
        <taxon>Gammaproteobacteria</taxon>
        <taxon>Lysobacterales</taxon>
        <taxon>Lysobacteraceae</taxon>
        <taxon>Lysobacter</taxon>
    </lineage>
</organism>
<keyword evidence="3" id="KW-1185">Reference proteome</keyword>
<sequence>MMRGSNLIGAVALALHLCAAVVFALLLDGYSHREFPLALLGAQGVPRAMAFNLCAFVVPGALAVIAMWRLRSALSADARWPARIGIQLMTLSGLAFAAQGLLPLDPGDVGAASNALHALAWTLWWIAGASGALLLGWAAPSRGLRIASVAMAIAVPLLALPPWPGALAAFAPRAAFVAWLLWVALAPRLNRASA</sequence>
<evidence type="ECO:0000256" key="1">
    <source>
        <dbReference type="SAM" id="Phobius"/>
    </source>
</evidence>
<protein>
    <submittedName>
        <fullName evidence="2">DUF998 domain-containing protein</fullName>
    </submittedName>
</protein>
<keyword evidence="1" id="KW-0812">Transmembrane</keyword>
<feature type="transmembrane region" description="Helical" evidence="1">
    <location>
        <begin position="80"/>
        <end position="98"/>
    </location>
</feature>